<dbReference type="InterPro" id="IPR053098">
    <property type="entry name" value="Petuviruses_polyprotein"/>
</dbReference>
<dbReference type="PANTHER" id="PTHR48435">
    <property type="entry name" value="POLYPROTEIN"/>
    <property type="match status" value="1"/>
</dbReference>
<evidence type="ECO:0000313" key="1">
    <source>
        <dbReference type="EMBL" id="OWM71353.1"/>
    </source>
</evidence>
<dbReference type="PANTHER" id="PTHR48435:SF1">
    <property type="entry name" value="POLYPROTEIN"/>
    <property type="match status" value="1"/>
</dbReference>
<proteinExistence type="predicted"/>
<organism evidence="1 2">
    <name type="scientific">Punica granatum</name>
    <name type="common">Pomegranate</name>
    <dbReference type="NCBI Taxonomy" id="22663"/>
    <lineage>
        <taxon>Eukaryota</taxon>
        <taxon>Viridiplantae</taxon>
        <taxon>Streptophyta</taxon>
        <taxon>Embryophyta</taxon>
        <taxon>Tracheophyta</taxon>
        <taxon>Spermatophyta</taxon>
        <taxon>Magnoliopsida</taxon>
        <taxon>eudicotyledons</taxon>
        <taxon>Gunneridae</taxon>
        <taxon>Pentapetalae</taxon>
        <taxon>rosids</taxon>
        <taxon>malvids</taxon>
        <taxon>Myrtales</taxon>
        <taxon>Lythraceae</taxon>
        <taxon>Punica</taxon>
    </lineage>
</organism>
<name>A0A218WFN2_PUNGR</name>
<evidence type="ECO:0000313" key="2">
    <source>
        <dbReference type="Proteomes" id="UP000197138"/>
    </source>
</evidence>
<accession>A0A218WFN2</accession>
<sequence length="71" mass="7983">MALLNTRFLEYQHASIGTIETTLEAGIVFVTLFLNFNMAFSDPRLLTALKVQLQITGALQVQDLVTTTLYY</sequence>
<dbReference type="EMBL" id="MTKT01004486">
    <property type="protein sequence ID" value="OWM71353.1"/>
    <property type="molecule type" value="Genomic_DNA"/>
</dbReference>
<protein>
    <submittedName>
        <fullName evidence="1">Uncharacterized protein</fullName>
    </submittedName>
</protein>
<dbReference type="Proteomes" id="UP000197138">
    <property type="component" value="Unassembled WGS sequence"/>
</dbReference>
<dbReference type="AlphaFoldDB" id="A0A218WFN2"/>
<comment type="caution">
    <text evidence="1">The sequence shown here is derived from an EMBL/GenBank/DDBJ whole genome shotgun (WGS) entry which is preliminary data.</text>
</comment>
<reference evidence="2" key="1">
    <citation type="journal article" date="2017" name="Plant J.">
        <title>The pomegranate (Punica granatum L.) genome and the genomics of punicalagin biosynthesis.</title>
        <authorList>
            <person name="Qin G."/>
            <person name="Xu C."/>
            <person name="Ming R."/>
            <person name="Tang H."/>
            <person name="Guyot R."/>
            <person name="Kramer E.M."/>
            <person name="Hu Y."/>
            <person name="Yi X."/>
            <person name="Qi Y."/>
            <person name="Xu X."/>
            <person name="Gao Z."/>
            <person name="Pan H."/>
            <person name="Jian J."/>
            <person name="Tian Y."/>
            <person name="Yue Z."/>
            <person name="Xu Y."/>
        </authorList>
    </citation>
    <scope>NUCLEOTIDE SEQUENCE [LARGE SCALE GENOMIC DNA]</scope>
    <source>
        <strain evidence="2">cv. Dabenzi</strain>
    </source>
</reference>
<gene>
    <name evidence="1" type="ORF">CDL15_Pgr011482</name>
</gene>